<evidence type="ECO:0000256" key="11">
    <source>
        <dbReference type="ARBA" id="ARBA00023098"/>
    </source>
</evidence>
<evidence type="ECO:0000256" key="1">
    <source>
        <dbReference type="ARBA" id="ARBA00002274"/>
    </source>
</evidence>
<keyword evidence="10 13" id="KW-0067">ATP-binding</keyword>
<protein>
    <recommendedName>
        <fullName evidence="4 13">Tetraacyldisaccharide 4'-kinase</fullName>
        <ecNumber evidence="3 13">2.7.1.130</ecNumber>
    </recommendedName>
    <alternativeName>
        <fullName evidence="12 13">Lipid A 4'-kinase</fullName>
    </alternativeName>
</protein>
<comment type="function">
    <text evidence="1 13">Transfers the gamma-phosphate of ATP to the 4'-position of a tetraacyldisaccharide 1-phosphate intermediate (termed DS-1-P) to form tetraacyldisaccharide 1,4'-bis-phosphate (lipid IVA).</text>
</comment>
<evidence type="ECO:0000256" key="2">
    <source>
        <dbReference type="ARBA" id="ARBA00004870"/>
    </source>
</evidence>
<comment type="catalytic activity">
    <reaction evidence="13">
        <text>a lipid A disaccharide + ATP = a lipid IVA + ADP + H(+)</text>
        <dbReference type="Rhea" id="RHEA:67840"/>
        <dbReference type="ChEBI" id="CHEBI:15378"/>
        <dbReference type="ChEBI" id="CHEBI:30616"/>
        <dbReference type="ChEBI" id="CHEBI:176343"/>
        <dbReference type="ChEBI" id="CHEBI:176425"/>
        <dbReference type="ChEBI" id="CHEBI:456216"/>
        <dbReference type="EC" id="2.7.1.130"/>
    </reaction>
</comment>
<evidence type="ECO:0000313" key="15">
    <source>
        <dbReference type="Proteomes" id="UP001501508"/>
    </source>
</evidence>
<evidence type="ECO:0000256" key="12">
    <source>
        <dbReference type="ARBA" id="ARBA00029757"/>
    </source>
</evidence>
<evidence type="ECO:0000256" key="10">
    <source>
        <dbReference type="ARBA" id="ARBA00022840"/>
    </source>
</evidence>
<dbReference type="HAMAP" id="MF_00409">
    <property type="entry name" value="LpxK"/>
    <property type="match status" value="1"/>
</dbReference>
<evidence type="ECO:0000256" key="7">
    <source>
        <dbReference type="ARBA" id="ARBA00022679"/>
    </source>
</evidence>
<keyword evidence="7 13" id="KW-0808">Transferase</keyword>
<evidence type="ECO:0000256" key="5">
    <source>
        <dbReference type="ARBA" id="ARBA00022516"/>
    </source>
</evidence>
<feature type="binding site" evidence="13">
    <location>
        <begin position="29"/>
        <end position="36"/>
    </location>
    <ligand>
        <name>ATP</name>
        <dbReference type="ChEBI" id="CHEBI:30616"/>
    </ligand>
</feature>
<comment type="pathway">
    <text evidence="2 13">Glycolipid biosynthesis; lipid IV(A) biosynthesis; lipid IV(A) from (3R)-3-hydroxytetradecanoyl-[acyl-carrier-protein] and UDP-N-acetyl-alpha-D-glucosamine: step 6/6.</text>
</comment>
<evidence type="ECO:0000313" key="14">
    <source>
        <dbReference type="EMBL" id="GAA4434313.1"/>
    </source>
</evidence>
<dbReference type="PANTHER" id="PTHR42724">
    <property type="entry name" value="TETRAACYLDISACCHARIDE 4'-KINASE"/>
    <property type="match status" value="1"/>
</dbReference>
<comment type="similarity">
    <text evidence="13">Belongs to the LpxK family.</text>
</comment>
<keyword evidence="5 13" id="KW-0444">Lipid biosynthesis</keyword>
<evidence type="ECO:0000256" key="4">
    <source>
        <dbReference type="ARBA" id="ARBA00016436"/>
    </source>
</evidence>
<gene>
    <name evidence="13 14" type="primary">lpxK</name>
    <name evidence="14" type="ORF">GCM10023091_09050</name>
</gene>
<evidence type="ECO:0000256" key="9">
    <source>
        <dbReference type="ARBA" id="ARBA00022777"/>
    </source>
</evidence>
<name>A0ABP8LSQ5_9BACT</name>
<dbReference type="EC" id="2.7.1.130" evidence="3 13"/>
<organism evidence="14 15">
    <name type="scientific">Ravibacter arvi</name>
    <dbReference type="NCBI Taxonomy" id="2051041"/>
    <lineage>
        <taxon>Bacteria</taxon>
        <taxon>Pseudomonadati</taxon>
        <taxon>Bacteroidota</taxon>
        <taxon>Cytophagia</taxon>
        <taxon>Cytophagales</taxon>
        <taxon>Spirosomataceae</taxon>
        <taxon>Ravibacter</taxon>
    </lineage>
</organism>
<keyword evidence="15" id="KW-1185">Reference proteome</keyword>
<evidence type="ECO:0000256" key="6">
    <source>
        <dbReference type="ARBA" id="ARBA00022556"/>
    </source>
</evidence>
<comment type="caution">
    <text evidence="14">The sequence shown here is derived from an EMBL/GenBank/DDBJ whole genome shotgun (WGS) entry which is preliminary data.</text>
</comment>
<sequence>MDLRNALYERGLFKTHPSPVKTLAVGNLSVGGTGKTPMIELLIRLLQDRHKIVVISRGYGRKSKGLVVADTGSTADEIGDEPLQFFRKFQPSVRVIVAEKRAVAAEKVRTDFSETDLILLDDAYQHRSISRDMNILLTDYNRPFFNDVTFPAGNLREPGRGARRADLVVVTKCPLSLDPAEREQISAAVQSNAGKKVPVVFSSVRYGAPVAFDGEHTVAVFNSFIGMAGLARNQPFQEYLQRAYSLKKFFPYPDHHHYTTSELPVKELAGDEKTALLTTEKDFVKLLPLAREASLSHRCFYIPIETVVHEEREFLQTVNSYLEK</sequence>
<keyword evidence="11 13" id="KW-0443">Lipid metabolism</keyword>
<keyword evidence="6 13" id="KW-0441">Lipid A biosynthesis</keyword>
<dbReference type="Gene3D" id="3.40.50.300">
    <property type="entry name" value="P-loop containing nucleotide triphosphate hydrolases"/>
    <property type="match status" value="1"/>
</dbReference>
<evidence type="ECO:0000256" key="13">
    <source>
        <dbReference type="HAMAP-Rule" id="MF_00409"/>
    </source>
</evidence>
<evidence type="ECO:0000256" key="8">
    <source>
        <dbReference type="ARBA" id="ARBA00022741"/>
    </source>
</evidence>
<dbReference type="PANTHER" id="PTHR42724:SF1">
    <property type="entry name" value="TETRAACYLDISACCHARIDE 4'-KINASE, MITOCHONDRIAL-RELATED"/>
    <property type="match status" value="1"/>
</dbReference>
<proteinExistence type="inferred from homology"/>
<keyword evidence="9 13" id="KW-0418">Kinase</keyword>
<evidence type="ECO:0000256" key="3">
    <source>
        <dbReference type="ARBA" id="ARBA00012071"/>
    </source>
</evidence>
<dbReference type="NCBIfam" id="TIGR00682">
    <property type="entry name" value="lpxK"/>
    <property type="match status" value="1"/>
</dbReference>
<dbReference type="SUPFAM" id="SSF52540">
    <property type="entry name" value="P-loop containing nucleoside triphosphate hydrolases"/>
    <property type="match status" value="1"/>
</dbReference>
<dbReference type="InterPro" id="IPR003758">
    <property type="entry name" value="LpxK"/>
</dbReference>
<accession>A0ABP8LSQ5</accession>
<reference evidence="15" key="1">
    <citation type="journal article" date="2019" name="Int. J. Syst. Evol. Microbiol.">
        <title>The Global Catalogue of Microorganisms (GCM) 10K type strain sequencing project: providing services to taxonomists for standard genome sequencing and annotation.</title>
        <authorList>
            <consortium name="The Broad Institute Genomics Platform"/>
            <consortium name="The Broad Institute Genome Sequencing Center for Infectious Disease"/>
            <person name="Wu L."/>
            <person name="Ma J."/>
        </authorList>
    </citation>
    <scope>NUCLEOTIDE SEQUENCE [LARGE SCALE GENOMIC DNA]</scope>
    <source>
        <strain evidence="15">JCM 31920</strain>
    </source>
</reference>
<dbReference type="Pfam" id="PF02606">
    <property type="entry name" value="LpxK"/>
    <property type="match status" value="1"/>
</dbReference>
<keyword evidence="8 13" id="KW-0547">Nucleotide-binding</keyword>
<dbReference type="Proteomes" id="UP001501508">
    <property type="component" value="Unassembled WGS sequence"/>
</dbReference>
<dbReference type="EMBL" id="BAABEY010000011">
    <property type="protein sequence ID" value="GAA4434313.1"/>
    <property type="molecule type" value="Genomic_DNA"/>
</dbReference>
<dbReference type="InterPro" id="IPR027417">
    <property type="entry name" value="P-loop_NTPase"/>
</dbReference>